<feature type="compositionally biased region" description="Basic residues" evidence="1">
    <location>
        <begin position="42"/>
        <end position="51"/>
    </location>
</feature>
<comment type="caution">
    <text evidence="2">The sequence shown here is derived from an EMBL/GenBank/DDBJ whole genome shotgun (WGS) entry which is preliminary data.</text>
</comment>
<reference evidence="2 3" key="1">
    <citation type="submission" date="2021-06" db="EMBL/GenBank/DDBJ databases">
        <title>Caerostris extrusa draft genome.</title>
        <authorList>
            <person name="Kono N."/>
            <person name="Arakawa K."/>
        </authorList>
    </citation>
    <scope>NUCLEOTIDE SEQUENCE [LARGE SCALE GENOMIC DNA]</scope>
</reference>
<feature type="region of interest" description="Disordered" evidence="1">
    <location>
        <begin position="19"/>
        <end position="51"/>
    </location>
</feature>
<proteinExistence type="predicted"/>
<organism evidence="2 3">
    <name type="scientific">Caerostris extrusa</name>
    <name type="common">Bark spider</name>
    <name type="synonym">Caerostris bankana</name>
    <dbReference type="NCBI Taxonomy" id="172846"/>
    <lineage>
        <taxon>Eukaryota</taxon>
        <taxon>Metazoa</taxon>
        <taxon>Ecdysozoa</taxon>
        <taxon>Arthropoda</taxon>
        <taxon>Chelicerata</taxon>
        <taxon>Arachnida</taxon>
        <taxon>Araneae</taxon>
        <taxon>Araneomorphae</taxon>
        <taxon>Entelegynae</taxon>
        <taxon>Araneoidea</taxon>
        <taxon>Araneidae</taxon>
        <taxon>Caerostris</taxon>
    </lineage>
</organism>
<evidence type="ECO:0000313" key="3">
    <source>
        <dbReference type="Proteomes" id="UP001054945"/>
    </source>
</evidence>
<gene>
    <name evidence="2" type="ORF">CEXT_127651</name>
</gene>
<dbReference type="Proteomes" id="UP001054945">
    <property type="component" value="Unassembled WGS sequence"/>
</dbReference>
<name>A0AAV4V1Q7_CAEEX</name>
<feature type="compositionally biased region" description="Basic and acidic residues" evidence="1">
    <location>
        <begin position="19"/>
        <end position="41"/>
    </location>
</feature>
<keyword evidence="3" id="KW-1185">Reference proteome</keyword>
<sequence>MLSVASFVRRNELLGDRANPDVEETISQKKVELGQSRDRKPGKPQWKKCKKRKIAKDRYSEKEIKVWMLSTDKDEDSGELCMLCDQYTNDILNIDG</sequence>
<evidence type="ECO:0000313" key="2">
    <source>
        <dbReference type="EMBL" id="GIY64076.1"/>
    </source>
</evidence>
<accession>A0AAV4V1Q7</accession>
<evidence type="ECO:0000256" key="1">
    <source>
        <dbReference type="SAM" id="MobiDB-lite"/>
    </source>
</evidence>
<protein>
    <submittedName>
        <fullName evidence="2">Uncharacterized protein</fullName>
    </submittedName>
</protein>
<dbReference type="EMBL" id="BPLR01013826">
    <property type="protein sequence ID" value="GIY64076.1"/>
    <property type="molecule type" value="Genomic_DNA"/>
</dbReference>
<dbReference type="AlphaFoldDB" id="A0AAV4V1Q7"/>